<evidence type="ECO:0000256" key="1">
    <source>
        <dbReference type="SAM" id="MobiDB-lite"/>
    </source>
</evidence>
<dbReference type="SUPFAM" id="SSF55811">
    <property type="entry name" value="Nudix"/>
    <property type="match status" value="1"/>
</dbReference>
<evidence type="ECO:0000313" key="4">
    <source>
        <dbReference type="Proteomes" id="UP000006906"/>
    </source>
</evidence>
<accession>A0A2K3CSK4</accession>
<name>A0A2K3CSK4_CHLRE</name>
<dbReference type="PROSITE" id="PS51462">
    <property type="entry name" value="NUDIX"/>
    <property type="match status" value="1"/>
</dbReference>
<dbReference type="PaxDb" id="3055-EDO98715"/>
<dbReference type="AlphaFoldDB" id="A0A2K3CSK4"/>
<dbReference type="InterPro" id="IPR000086">
    <property type="entry name" value="NUDIX_hydrolase_dom"/>
</dbReference>
<feature type="domain" description="Nudix hydrolase" evidence="2">
    <location>
        <begin position="148"/>
        <end position="291"/>
    </location>
</feature>
<feature type="region of interest" description="Disordered" evidence="1">
    <location>
        <begin position="38"/>
        <end position="81"/>
    </location>
</feature>
<dbReference type="EMBL" id="CM008977">
    <property type="protein sequence ID" value="PNW71274.1"/>
    <property type="molecule type" value="Genomic_DNA"/>
</dbReference>
<feature type="compositionally biased region" description="Low complexity" evidence="1">
    <location>
        <begin position="58"/>
        <end position="72"/>
    </location>
</feature>
<proteinExistence type="predicted"/>
<dbReference type="ExpressionAtlas" id="A0A2K3CSK4">
    <property type="expression patterns" value="baseline and differential"/>
</dbReference>
<dbReference type="RefSeq" id="XP_042915371.1">
    <property type="nucleotide sequence ID" value="XM_043071688.1"/>
</dbReference>
<dbReference type="GeneID" id="5724835"/>
<sequence length="304" mass="33577">MQLGRQCGVLAYRLGRFRPVAVLGPPLRVVHRRRCSSVAARSSRPHRVSAADAVPPDGASSSGNGVPNPSGHSGHRPAPSSAALKTVDELNSAPGSPDVHPWHERFDVKEDRVIYKRYVTVYDRAVEFTSDDGQPHTLHYDVVGHPQSHHQFSCSFPFHPATATTPAQVTVVHEYAQGPNALMYSLPCGGFDPRKHKSLRECAIAEMREEAMLVGGEVVELLPEGHPGQSELKWSRNKFKPFLFIDPQPDPSGHAARDAEEHTIEVMRVTIPELYRLIHSGKMMLPSVYAAFLSLEVLKARKLI</sequence>
<reference evidence="3 4" key="1">
    <citation type="journal article" date="2007" name="Science">
        <title>The Chlamydomonas genome reveals the evolution of key animal and plant functions.</title>
        <authorList>
            <person name="Merchant S.S."/>
            <person name="Prochnik S.E."/>
            <person name="Vallon O."/>
            <person name="Harris E.H."/>
            <person name="Karpowicz S.J."/>
            <person name="Witman G.B."/>
            <person name="Terry A."/>
            <person name="Salamov A."/>
            <person name="Fritz-Laylin L.K."/>
            <person name="Marechal-Drouard L."/>
            <person name="Marshall W.F."/>
            <person name="Qu L.H."/>
            <person name="Nelson D.R."/>
            <person name="Sanderfoot A.A."/>
            <person name="Spalding M.H."/>
            <person name="Kapitonov V.V."/>
            <person name="Ren Q."/>
            <person name="Ferris P."/>
            <person name="Lindquist E."/>
            <person name="Shapiro H."/>
            <person name="Lucas S.M."/>
            <person name="Grimwood J."/>
            <person name="Schmutz J."/>
            <person name="Cardol P."/>
            <person name="Cerutti H."/>
            <person name="Chanfreau G."/>
            <person name="Chen C.L."/>
            <person name="Cognat V."/>
            <person name="Croft M.T."/>
            <person name="Dent R."/>
            <person name="Dutcher S."/>
            <person name="Fernandez E."/>
            <person name="Fukuzawa H."/>
            <person name="Gonzalez-Ballester D."/>
            <person name="Gonzalez-Halphen D."/>
            <person name="Hallmann A."/>
            <person name="Hanikenne M."/>
            <person name="Hippler M."/>
            <person name="Inwood W."/>
            <person name="Jabbari K."/>
            <person name="Kalanon M."/>
            <person name="Kuras R."/>
            <person name="Lefebvre P.A."/>
            <person name="Lemaire S.D."/>
            <person name="Lobanov A.V."/>
            <person name="Lohr M."/>
            <person name="Manuell A."/>
            <person name="Meier I."/>
            <person name="Mets L."/>
            <person name="Mittag M."/>
            <person name="Mittelmeier T."/>
            <person name="Moroney J.V."/>
            <person name="Moseley J."/>
            <person name="Napoli C."/>
            <person name="Nedelcu A.M."/>
            <person name="Niyogi K."/>
            <person name="Novoselov S.V."/>
            <person name="Paulsen I.T."/>
            <person name="Pazour G."/>
            <person name="Purton S."/>
            <person name="Ral J.P."/>
            <person name="Riano-Pachon D.M."/>
            <person name="Riekhof W."/>
            <person name="Rymarquis L."/>
            <person name="Schroda M."/>
            <person name="Stern D."/>
            <person name="Umen J."/>
            <person name="Willows R."/>
            <person name="Wilson N."/>
            <person name="Zimmer S.L."/>
            <person name="Allmer J."/>
            <person name="Balk J."/>
            <person name="Bisova K."/>
            <person name="Chen C.J."/>
            <person name="Elias M."/>
            <person name="Gendler K."/>
            <person name="Hauser C."/>
            <person name="Lamb M.R."/>
            <person name="Ledford H."/>
            <person name="Long J.C."/>
            <person name="Minagawa J."/>
            <person name="Page M.D."/>
            <person name="Pan J."/>
            <person name="Pootakham W."/>
            <person name="Roje S."/>
            <person name="Rose A."/>
            <person name="Stahlberg E."/>
            <person name="Terauchi A.M."/>
            <person name="Yang P."/>
            <person name="Ball S."/>
            <person name="Bowler C."/>
            <person name="Dieckmann C.L."/>
            <person name="Gladyshev V.N."/>
            <person name="Green P."/>
            <person name="Jorgensen R."/>
            <person name="Mayfield S."/>
            <person name="Mueller-Roeber B."/>
            <person name="Rajamani S."/>
            <person name="Sayre R.T."/>
            <person name="Brokstein P."/>
            <person name="Dubchak I."/>
            <person name="Goodstein D."/>
            <person name="Hornick L."/>
            <person name="Huang Y.W."/>
            <person name="Jhaveri J."/>
            <person name="Luo Y."/>
            <person name="Martinez D."/>
            <person name="Ngau W.C."/>
            <person name="Otillar B."/>
            <person name="Poliakov A."/>
            <person name="Porter A."/>
            <person name="Szajkowski L."/>
            <person name="Werner G."/>
            <person name="Zhou K."/>
            <person name="Grigoriev I.V."/>
            <person name="Rokhsar D.S."/>
            <person name="Grossman A.R."/>
        </authorList>
    </citation>
    <scope>NUCLEOTIDE SEQUENCE [LARGE SCALE GENOMIC DNA]</scope>
    <source>
        <strain evidence="4">CC-503</strain>
    </source>
</reference>
<dbReference type="OrthoDB" id="185493at2759"/>
<evidence type="ECO:0000313" key="3">
    <source>
        <dbReference type="EMBL" id="PNW71274.1"/>
    </source>
</evidence>
<dbReference type="Gene3D" id="3.90.79.10">
    <property type="entry name" value="Nucleoside Triphosphate Pyrophosphohydrolase"/>
    <property type="match status" value="1"/>
</dbReference>
<protein>
    <recommendedName>
        <fullName evidence="2">Nudix hydrolase domain-containing protein</fullName>
    </recommendedName>
</protein>
<dbReference type="InParanoid" id="A0A2K3CSK4"/>
<evidence type="ECO:0000259" key="2">
    <source>
        <dbReference type="PROSITE" id="PS51462"/>
    </source>
</evidence>
<gene>
    <name evidence="3" type="ORF">CHLRE_16g690700v5</name>
</gene>
<dbReference type="Proteomes" id="UP000006906">
    <property type="component" value="Chromosome 16"/>
</dbReference>
<dbReference type="InterPro" id="IPR015797">
    <property type="entry name" value="NUDIX_hydrolase-like_dom_sf"/>
</dbReference>
<dbReference type="KEGG" id="cre:CHLRE_16g690700v5"/>
<keyword evidence="4" id="KW-1185">Reference proteome</keyword>
<dbReference type="Gramene" id="PNW71274">
    <property type="protein sequence ID" value="PNW71274"/>
    <property type="gene ID" value="CHLRE_16g690700v5"/>
</dbReference>
<organism evidence="3 4">
    <name type="scientific">Chlamydomonas reinhardtii</name>
    <name type="common">Chlamydomonas smithii</name>
    <dbReference type="NCBI Taxonomy" id="3055"/>
    <lineage>
        <taxon>Eukaryota</taxon>
        <taxon>Viridiplantae</taxon>
        <taxon>Chlorophyta</taxon>
        <taxon>core chlorophytes</taxon>
        <taxon>Chlorophyceae</taxon>
        <taxon>CS clade</taxon>
        <taxon>Chlamydomonadales</taxon>
        <taxon>Chlamydomonadaceae</taxon>
        <taxon>Chlamydomonas</taxon>
    </lineage>
</organism>